<dbReference type="AlphaFoldDB" id="A0A8H6I3A0"/>
<keyword evidence="3" id="KW-1185">Reference proteome</keyword>
<protein>
    <submittedName>
        <fullName evidence="2">Uncharacterized protein</fullName>
    </submittedName>
</protein>
<accession>A0A8H6I3A0</accession>
<sequence>MYLTFPPRHLMPAQRFTVTNTTPMTLSSRQHGTRQLDAKLVTALNREIFAYIGEQHTLSWHGANAMFEQLSSMTAPHGDLVNLPAPSDFASSQDETPPSFSIRRTTQHHCSIPFPGRPKIKFTVGGGPLDPQSSKLNLVVMHRIPLASRRDPPPSFPGPSAVAHTHRHTYPVSRTAKYPNFKTFGLICPSIFLNGPNLVYDSPDVQKSNLSPRWSPQLNQLWSSWQRGYDFRTRGRRSQARLTRFSEHRKYQFQGLWPSSSPARPCVVFHDGAVTDNTDDPRHAHPVSRNTKNPNFDQVTPTRIFSGWFSLPKSGTTRTRKGAVLAQLTRCECRRRYSMTIRPQISSQFRTAYICRLHPIFWTFENPVFARDVKALRHHVGPTDVDPGSQSWDAYQQSCLNIIELVAQGTSRNALNERRRKINIFTCIARVNGYAYAPNTECLASGWKARLRILYGGLAQLNRVSSREGLTSTVADLPPRLKVPNPIWQFGAKIKISAQSKISALPRIHIVSQTSASIAQIKVCEA</sequence>
<name>A0A8H6I3A0_9AGAR</name>
<dbReference type="EMBL" id="JACGCI010000020">
    <property type="protein sequence ID" value="KAF6758113.1"/>
    <property type="molecule type" value="Genomic_DNA"/>
</dbReference>
<evidence type="ECO:0000313" key="2">
    <source>
        <dbReference type="EMBL" id="KAF6758113.1"/>
    </source>
</evidence>
<proteinExistence type="predicted"/>
<gene>
    <name evidence="2" type="ORF">DFP72DRAFT_845549</name>
</gene>
<reference evidence="2 3" key="1">
    <citation type="submission" date="2020-07" db="EMBL/GenBank/DDBJ databases">
        <title>Comparative genomics of pyrophilous fungi reveals a link between fire events and developmental genes.</title>
        <authorList>
            <consortium name="DOE Joint Genome Institute"/>
            <person name="Steindorff A.S."/>
            <person name="Carver A."/>
            <person name="Calhoun S."/>
            <person name="Stillman K."/>
            <person name="Liu H."/>
            <person name="Lipzen A."/>
            <person name="Pangilinan J."/>
            <person name="Labutti K."/>
            <person name="Bruns T.D."/>
            <person name="Grigoriev I.V."/>
        </authorList>
    </citation>
    <scope>NUCLEOTIDE SEQUENCE [LARGE SCALE GENOMIC DNA]</scope>
    <source>
        <strain evidence="2 3">CBS 144469</strain>
    </source>
</reference>
<organism evidence="2 3">
    <name type="scientific">Ephemerocybe angulata</name>
    <dbReference type="NCBI Taxonomy" id="980116"/>
    <lineage>
        <taxon>Eukaryota</taxon>
        <taxon>Fungi</taxon>
        <taxon>Dikarya</taxon>
        <taxon>Basidiomycota</taxon>
        <taxon>Agaricomycotina</taxon>
        <taxon>Agaricomycetes</taxon>
        <taxon>Agaricomycetidae</taxon>
        <taxon>Agaricales</taxon>
        <taxon>Agaricineae</taxon>
        <taxon>Psathyrellaceae</taxon>
        <taxon>Ephemerocybe</taxon>
    </lineage>
</organism>
<evidence type="ECO:0000313" key="3">
    <source>
        <dbReference type="Proteomes" id="UP000521943"/>
    </source>
</evidence>
<feature type="region of interest" description="Disordered" evidence="1">
    <location>
        <begin position="277"/>
        <end position="296"/>
    </location>
</feature>
<evidence type="ECO:0000256" key="1">
    <source>
        <dbReference type="SAM" id="MobiDB-lite"/>
    </source>
</evidence>
<dbReference type="Proteomes" id="UP000521943">
    <property type="component" value="Unassembled WGS sequence"/>
</dbReference>
<comment type="caution">
    <text evidence="2">The sequence shown here is derived from an EMBL/GenBank/DDBJ whole genome shotgun (WGS) entry which is preliminary data.</text>
</comment>